<accession>A0A3Q2ZKY9</accession>
<keyword evidence="7" id="KW-0716">Sensory transduction</keyword>
<dbReference type="Ensembl" id="ENSKMAT00000004359.1">
    <property type="protein sequence ID" value="ENSKMAP00000004276.1"/>
    <property type="gene ID" value="ENSKMAG00000003249.1"/>
</dbReference>
<keyword evidence="6" id="KW-0675">Receptor</keyword>
<keyword evidence="7" id="KW-0552">Olfaction</keyword>
<dbReference type="Pfam" id="PF13853">
    <property type="entry name" value="7tm_4"/>
    <property type="match status" value="1"/>
</dbReference>
<evidence type="ECO:0000256" key="2">
    <source>
        <dbReference type="ARBA" id="ARBA00022692"/>
    </source>
</evidence>
<dbReference type="InterPro" id="IPR000725">
    <property type="entry name" value="Olfact_rcpt"/>
</dbReference>
<keyword evidence="5 6" id="KW-0807">Transducer</keyword>
<name>A0A3Q2ZKY9_KRYMA</name>
<reference evidence="9" key="1">
    <citation type="submission" date="2025-08" db="UniProtKB">
        <authorList>
            <consortium name="Ensembl"/>
        </authorList>
    </citation>
    <scope>IDENTIFICATION</scope>
</reference>
<evidence type="ECO:0000256" key="1">
    <source>
        <dbReference type="ARBA" id="ARBA00004141"/>
    </source>
</evidence>
<evidence type="ECO:0000256" key="7">
    <source>
        <dbReference type="RuleBase" id="RU363047"/>
    </source>
</evidence>
<evidence type="ECO:0000313" key="10">
    <source>
        <dbReference type="Proteomes" id="UP000264800"/>
    </source>
</evidence>
<dbReference type="GO" id="GO:0005886">
    <property type="term" value="C:plasma membrane"/>
    <property type="evidence" value="ECO:0007669"/>
    <property type="project" value="UniProtKB-SubCell"/>
</dbReference>
<dbReference type="PANTHER" id="PTHR26451">
    <property type="entry name" value="G_PROTEIN_RECEP_F1_2 DOMAIN-CONTAINING PROTEIN"/>
    <property type="match status" value="1"/>
</dbReference>
<dbReference type="PANTHER" id="PTHR26451:SF860">
    <property type="entry name" value="ODORANT RECEPTOR-RELATED"/>
    <property type="match status" value="1"/>
</dbReference>
<keyword evidence="4 7" id="KW-0472">Membrane</keyword>
<dbReference type="GO" id="GO:0004930">
    <property type="term" value="F:G protein-coupled receptor activity"/>
    <property type="evidence" value="ECO:0007669"/>
    <property type="project" value="UniProtKB-KW"/>
</dbReference>
<evidence type="ECO:0000256" key="4">
    <source>
        <dbReference type="ARBA" id="ARBA00023136"/>
    </source>
</evidence>
<evidence type="ECO:0000256" key="3">
    <source>
        <dbReference type="ARBA" id="ARBA00022989"/>
    </source>
</evidence>
<dbReference type="InterPro" id="IPR017452">
    <property type="entry name" value="GPCR_Rhodpsn_7TM"/>
</dbReference>
<feature type="transmembrane region" description="Helical" evidence="7">
    <location>
        <begin position="102"/>
        <end position="121"/>
    </location>
</feature>
<dbReference type="SUPFAM" id="SSF81321">
    <property type="entry name" value="Family A G protein-coupled receptor-like"/>
    <property type="match status" value="1"/>
</dbReference>
<keyword evidence="7" id="KW-1003">Cell membrane</keyword>
<comment type="subcellular location">
    <subcellularLocation>
        <location evidence="7">Cell membrane</location>
        <topology evidence="7">Multi-pass membrane protein</topology>
    </subcellularLocation>
    <subcellularLocation>
        <location evidence="1">Membrane</location>
        <topology evidence="1">Multi-pass membrane protein</topology>
    </subcellularLocation>
</comment>
<organism evidence="9 10">
    <name type="scientific">Kryptolebias marmoratus</name>
    <name type="common">Mangrove killifish</name>
    <name type="synonym">Rivulus marmoratus</name>
    <dbReference type="NCBI Taxonomy" id="37003"/>
    <lineage>
        <taxon>Eukaryota</taxon>
        <taxon>Metazoa</taxon>
        <taxon>Chordata</taxon>
        <taxon>Craniata</taxon>
        <taxon>Vertebrata</taxon>
        <taxon>Euteleostomi</taxon>
        <taxon>Actinopterygii</taxon>
        <taxon>Neopterygii</taxon>
        <taxon>Teleostei</taxon>
        <taxon>Neoteleostei</taxon>
        <taxon>Acanthomorphata</taxon>
        <taxon>Ovalentaria</taxon>
        <taxon>Atherinomorphae</taxon>
        <taxon>Cyprinodontiformes</taxon>
        <taxon>Rivulidae</taxon>
        <taxon>Kryptolebias</taxon>
    </lineage>
</organism>
<dbReference type="PROSITE" id="PS00237">
    <property type="entry name" value="G_PROTEIN_RECEP_F1_1"/>
    <property type="match status" value="1"/>
</dbReference>
<feature type="domain" description="G-protein coupled receptors family 1 profile" evidence="8">
    <location>
        <begin position="40"/>
        <end position="293"/>
    </location>
</feature>
<sequence>MTSDQVNVTSVTLDGLQQLSELRLLFFLIFLSAYLFVLCSDGLVLLVICTRRSLHQPLFVFVAALLLNSLLGGGVIYPRLLWELLWGGEAVRVTLSACACQAWVVYSLDASAFMLLAAMAFDRYVFICRPLRAAALLSPRAVAALLMSCWLLPAVMVGGATLLAARQPLCRARISRLFCDVYSLIRLSCGGRTALLSETFALLTSSATVLLPSVFVLFSYGSILSVCLRRTRSCSSKALRTCLPHLLVFINYSACAGVEVLQRRLQADGEPAASVLTSIILVLVPTVFNPVVYGLNMRAVSGHLRELLGCTRTIGL</sequence>
<dbReference type="InterPro" id="IPR052921">
    <property type="entry name" value="GPCR1_Superfamily_Member"/>
</dbReference>
<dbReference type="AlphaFoldDB" id="A0A3Q2ZKY9"/>
<dbReference type="Proteomes" id="UP000264800">
    <property type="component" value="Unplaced"/>
</dbReference>
<keyword evidence="2 6" id="KW-0812">Transmembrane</keyword>
<dbReference type="PROSITE" id="PS50262">
    <property type="entry name" value="G_PROTEIN_RECEP_F1_2"/>
    <property type="match status" value="1"/>
</dbReference>
<feature type="transmembrane region" description="Helical" evidence="7">
    <location>
        <begin position="273"/>
        <end position="295"/>
    </location>
</feature>
<dbReference type="GO" id="GO:0005549">
    <property type="term" value="F:odorant binding"/>
    <property type="evidence" value="ECO:0007669"/>
    <property type="project" value="TreeGrafter"/>
</dbReference>
<feature type="transmembrane region" description="Helical" evidence="7">
    <location>
        <begin position="200"/>
        <end position="221"/>
    </location>
</feature>
<dbReference type="InterPro" id="IPR000276">
    <property type="entry name" value="GPCR_Rhodpsn"/>
</dbReference>
<protein>
    <recommendedName>
        <fullName evidence="7">Olfactory receptor</fullName>
    </recommendedName>
</protein>
<evidence type="ECO:0000256" key="6">
    <source>
        <dbReference type="RuleBase" id="RU000688"/>
    </source>
</evidence>
<dbReference type="PRINTS" id="PR00237">
    <property type="entry name" value="GPCRRHODOPSN"/>
</dbReference>
<keyword evidence="6" id="KW-0297">G-protein coupled receptor</keyword>
<evidence type="ECO:0000259" key="8">
    <source>
        <dbReference type="PROSITE" id="PS50262"/>
    </source>
</evidence>
<keyword evidence="10" id="KW-1185">Reference proteome</keyword>
<dbReference type="Gene3D" id="1.20.1070.10">
    <property type="entry name" value="Rhodopsin 7-helix transmembrane proteins"/>
    <property type="match status" value="1"/>
</dbReference>
<comment type="similarity">
    <text evidence="6">Belongs to the G-protein coupled receptor 1 family.</text>
</comment>
<keyword evidence="3 7" id="KW-1133">Transmembrane helix</keyword>
<feature type="transmembrane region" description="Helical" evidence="7">
    <location>
        <begin position="58"/>
        <end position="82"/>
    </location>
</feature>
<feature type="transmembrane region" description="Helical" evidence="7">
    <location>
        <begin position="24"/>
        <end position="46"/>
    </location>
</feature>
<dbReference type="PRINTS" id="PR00245">
    <property type="entry name" value="OLFACTORYR"/>
</dbReference>
<proteinExistence type="inferred from homology"/>
<evidence type="ECO:0000313" key="9">
    <source>
        <dbReference type="Ensembl" id="ENSKMAP00000004276.1"/>
    </source>
</evidence>
<reference evidence="9" key="2">
    <citation type="submission" date="2025-09" db="UniProtKB">
        <authorList>
            <consortium name="Ensembl"/>
        </authorList>
    </citation>
    <scope>IDENTIFICATION</scope>
</reference>
<feature type="transmembrane region" description="Helical" evidence="7">
    <location>
        <begin position="142"/>
        <end position="165"/>
    </location>
</feature>
<evidence type="ECO:0000256" key="5">
    <source>
        <dbReference type="ARBA" id="ARBA00023224"/>
    </source>
</evidence>
<dbReference type="GO" id="GO:0004984">
    <property type="term" value="F:olfactory receptor activity"/>
    <property type="evidence" value="ECO:0007669"/>
    <property type="project" value="InterPro"/>
</dbReference>
<dbReference type="GeneTree" id="ENSGT01030000234640"/>
<feature type="transmembrane region" description="Helical" evidence="7">
    <location>
        <begin position="242"/>
        <end position="261"/>
    </location>
</feature>
<dbReference type="OMA" id="HRPMFVF"/>